<evidence type="ECO:0000313" key="2">
    <source>
        <dbReference type="EMBL" id="CAB4166419.1"/>
    </source>
</evidence>
<dbReference type="EMBL" id="LR797309">
    <property type="protein sequence ID" value="CAB4201888.1"/>
    <property type="molecule type" value="Genomic_DNA"/>
</dbReference>
<evidence type="ECO:0000313" key="5">
    <source>
        <dbReference type="EMBL" id="CAB4201888.1"/>
    </source>
</evidence>
<feature type="transmembrane region" description="Helical" evidence="1">
    <location>
        <begin position="6"/>
        <end position="28"/>
    </location>
</feature>
<name>A0A6J5PLC9_9CAUD</name>
<sequence length="31" mass="3221">MTQDQLAALVIFGPFLIAALALGIAIHIKGN</sequence>
<organism evidence="3">
    <name type="scientific">uncultured Caudovirales phage</name>
    <dbReference type="NCBI Taxonomy" id="2100421"/>
    <lineage>
        <taxon>Viruses</taxon>
        <taxon>Duplodnaviria</taxon>
        <taxon>Heunggongvirae</taxon>
        <taxon>Uroviricota</taxon>
        <taxon>Caudoviricetes</taxon>
        <taxon>Peduoviridae</taxon>
        <taxon>Maltschvirus</taxon>
        <taxon>Maltschvirus maltsch</taxon>
    </lineage>
</organism>
<reference evidence="3" key="1">
    <citation type="submission" date="2020-05" db="EMBL/GenBank/DDBJ databases">
        <authorList>
            <person name="Chiriac C."/>
            <person name="Salcher M."/>
            <person name="Ghai R."/>
            <person name="Kavagutti S V."/>
        </authorList>
    </citation>
    <scope>NUCLEOTIDE SEQUENCE</scope>
</reference>
<accession>A0A6J5PLC9</accession>
<protein>
    <submittedName>
        <fullName evidence="3">Uncharacterized protein</fullName>
    </submittedName>
</protein>
<keyword evidence="1" id="KW-1133">Transmembrane helix</keyword>
<keyword evidence="1" id="KW-0812">Transmembrane</keyword>
<gene>
    <name evidence="4" type="ORF">UFOVP1010_28</name>
    <name evidence="5" type="ORF">UFOVP1359_16</name>
    <name evidence="2" type="ORF">UFOVP838_27</name>
    <name evidence="3" type="ORF">UFOVP932_40</name>
</gene>
<keyword evidence="1" id="KW-0472">Membrane</keyword>
<evidence type="ECO:0000313" key="3">
    <source>
        <dbReference type="EMBL" id="CAB4171932.1"/>
    </source>
</evidence>
<evidence type="ECO:0000313" key="4">
    <source>
        <dbReference type="EMBL" id="CAB4177671.1"/>
    </source>
</evidence>
<dbReference type="EMBL" id="LR796955">
    <property type="protein sequence ID" value="CAB4177671.1"/>
    <property type="molecule type" value="Genomic_DNA"/>
</dbReference>
<dbReference type="EMBL" id="LR796792">
    <property type="protein sequence ID" value="CAB4166419.1"/>
    <property type="molecule type" value="Genomic_DNA"/>
</dbReference>
<proteinExistence type="predicted"/>
<evidence type="ECO:0000256" key="1">
    <source>
        <dbReference type="SAM" id="Phobius"/>
    </source>
</evidence>
<dbReference type="EMBL" id="LR796880">
    <property type="protein sequence ID" value="CAB4171932.1"/>
    <property type="molecule type" value="Genomic_DNA"/>
</dbReference>